<proteinExistence type="predicted"/>
<dbReference type="Proteomes" id="UP000078542">
    <property type="component" value="Unassembled WGS sequence"/>
</dbReference>
<protein>
    <submittedName>
        <fullName evidence="1">Uncharacterized protein</fullName>
    </submittedName>
</protein>
<organism evidence="1 2">
    <name type="scientific">Cyphomyrmex costatus</name>
    <dbReference type="NCBI Taxonomy" id="456900"/>
    <lineage>
        <taxon>Eukaryota</taxon>
        <taxon>Metazoa</taxon>
        <taxon>Ecdysozoa</taxon>
        <taxon>Arthropoda</taxon>
        <taxon>Hexapoda</taxon>
        <taxon>Insecta</taxon>
        <taxon>Pterygota</taxon>
        <taxon>Neoptera</taxon>
        <taxon>Endopterygota</taxon>
        <taxon>Hymenoptera</taxon>
        <taxon>Apocrita</taxon>
        <taxon>Aculeata</taxon>
        <taxon>Formicoidea</taxon>
        <taxon>Formicidae</taxon>
        <taxon>Myrmicinae</taxon>
        <taxon>Cyphomyrmex</taxon>
    </lineage>
</organism>
<reference evidence="1 2" key="1">
    <citation type="submission" date="2016-03" db="EMBL/GenBank/DDBJ databases">
        <title>Cyphomyrmex costatus WGS genome.</title>
        <authorList>
            <person name="Nygaard S."/>
            <person name="Hu H."/>
            <person name="Boomsma J."/>
            <person name="Zhang G."/>
        </authorList>
    </citation>
    <scope>NUCLEOTIDE SEQUENCE [LARGE SCALE GENOMIC DNA]</scope>
    <source>
        <strain evidence="1">MS0001</strain>
        <tissue evidence="1">Whole body</tissue>
    </source>
</reference>
<keyword evidence="2" id="KW-1185">Reference proteome</keyword>
<dbReference type="EMBL" id="KQ977304">
    <property type="protein sequence ID" value="KYN03796.1"/>
    <property type="molecule type" value="Genomic_DNA"/>
</dbReference>
<gene>
    <name evidence="1" type="ORF">ALC62_05308</name>
</gene>
<sequence>MAPKSTYSGKHVLDTAVYISVGIFNDSLSSIMRLMQNLGITIGPNCFNFCVEMDKSSRKEAEQACIDMHGQMYGAGIAD</sequence>
<evidence type="ECO:0000313" key="2">
    <source>
        <dbReference type="Proteomes" id="UP000078542"/>
    </source>
</evidence>
<accession>A0A195CSX3</accession>
<evidence type="ECO:0000313" key="1">
    <source>
        <dbReference type="EMBL" id="KYN03796.1"/>
    </source>
</evidence>
<dbReference type="AlphaFoldDB" id="A0A195CSX3"/>
<name>A0A195CSX3_9HYME</name>